<dbReference type="Proteomes" id="UP000031386">
    <property type="component" value="Chromosome"/>
</dbReference>
<accession>A0A0B4RZP1</accession>
<proteinExistence type="predicted"/>
<dbReference type="RefSeq" id="WP_041953156.1">
    <property type="nucleotide sequence ID" value="NZ_CP009761.1"/>
</dbReference>
<organism evidence="2 3">
    <name type="scientific">Parvimonas micra</name>
    <dbReference type="NCBI Taxonomy" id="33033"/>
    <lineage>
        <taxon>Bacteria</taxon>
        <taxon>Bacillati</taxon>
        <taxon>Bacillota</taxon>
        <taxon>Tissierellia</taxon>
        <taxon>Tissierellales</taxon>
        <taxon>Peptoniphilaceae</taxon>
        <taxon>Parvimonas</taxon>
    </lineage>
</organism>
<evidence type="ECO:0000256" key="1">
    <source>
        <dbReference type="SAM" id="Phobius"/>
    </source>
</evidence>
<dbReference type="PANTHER" id="PTHR36833">
    <property type="entry name" value="SLR0610 PROTEIN-RELATED"/>
    <property type="match status" value="1"/>
</dbReference>
<keyword evidence="3" id="KW-1185">Reference proteome</keyword>
<dbReference type="STRING" id="33033.NW74_00115"/>
<gene>
    <name evidence="2" type="ORF">NW74_00115</name>
</gene>
<feature type="transmembrane region" description="Helical" evidence="1">
    <location>
        <begin position="103"/>
        <end position="133"/>
    </location>
</feature>
<reference evidence="2 3" key="1">
    <citation type="submission" date="2014-10" db="EMBL/GenBank/DDBJ databases">
        <title>Complete genome sequence of Parvimonas micra KCOM 1535 (= ChDC B708).</title>
        <authorList>
            <person name="Kook J.-K."/>
            <person name="Park S.-N."/>
            <person name="Lim Y.K."/>
            <person name="Roh H."/>
        </authorList>
    </citation>
    <scope>NUCLEOTIDE SEQUENCE [LARGE SCALE GENOMIC DNA]</scope>
    <source>
        <strain evidence="3">KCOM 1535 / ChDC B708</strain>
    </source>
</reference>
<dbReference type="EMBL" id="CP009761">
    <property type="protein sequence ID" value="AIZ35891.1"/>
    <property type="molecule type" value="Genomic_DNA"/>
</dbReference>
<feature type="transmembrane region" description="Helical" evidence="1">
    <location>
        <begin position="191"/>
        <end position="214"/>
    </location>
</feature>
<feature type="transmembrane region" description="Helical" evidence="1">
    <location>
        <begin position="21"/>
        <end position="44"/>
    </location>
</feature>
<dbReference type="Pfam" id="PF06182">
    <property type="entry name" value="ABC2_membrane_6"/>
    <property type="match status" value="1"/>
</dbReference>
<dbReference type="InterPro" id="IPR010390">
    <property type="entry name" value="ABC-2_transporter-like"/>
</dbReference>
<name>A0A0B4RZP1_9FIRM</name>
<sequence>MRKLILISLKNSLKLVTIYPIHTVMTFIYALLNIVLNLVFWLVLSSNFGEIGLYGIKEIMVLNMFALLADSLGGFFFGYRDLPYCINDGSYDKYLILPRRDIFLFLIENIPIVYMIQQFFMFVIGFCVVIFAYEISFSIFNFLMAIIFLAIGVLILNLFYGSLTMLSFLIDRFEGFRELIFSLNITKNYPLTIFPKFVQIILTYVIPMSLISYYPTMCFFGRTDNFKFLVFELIILIIFALLYEFIHRKAILKYTSNGG</sequence>
<dbReference type="AlphaFoldDB" id="A0A0B4RZP1"/>
<feature type="transmembrane region" description="Helical" evidence="1">
    <location>
        <begin position="226"/>
        <end position="246"/>
    </location>
</feature>
<dbReference type="PANTHER" id="PTHR36833:SF1">
    <property type="entry name" value="INTEGRAL MEMBRANE TRANSPORT PROTEIN"/>
    <property type="match status" value="1"/>
</dbReference>
<evidence type="ECO:0000313" key="3">
    <source>
        <dbReference type="Proteomes" id="UP000031386"/>
    </source>
</evidence>
<dbReference type="OrthoDB" id="9788195at2"/>
<dbReference type="KEGG" id="pmic:NW74_00115"/>
<evidence type="ECO:0000313" key="2">
    <source>
        <dbReference type="EMBL" id="AIZ35891.1"/>
    </source>
</evidence>
<keyword evidence="1" id="KW-0472">Membrane</keyword>
<evidence type="ECO:0008006" key="4">
    <source>
        <dbReference type="Google" id="ProtNLM"/>
    </source>
</evidence>
<keyword evidence="1" id="KW-0812">Transmembrane</keyword>
<keyword evidence="1" id="KW-1133">Transmembrane helix</keyword>
<protein>
    <recommendedName>
        <fullName evidence="4">ABC transporter permease</fullName>
    </recommendedName>
</protein>
<feature type="transmembrane region" description="Helical" evidence="1">
    <location>
        <begin position="139"/>
        <end position="170"/>
    </location>
</feature>